<dbReference type="GO" id="GO:0001673">
    <property type="term" value="C:male germ cell nucleus"/>
    <property type="evidence" value="ECO:0000266"/>
    <property type="project" value="RGD"/>
</dbReference>
<evidence type="ECO:0000259" key="1">
    <source>
        <dbReference type="SMART" id="SM00454"/>
    </source>
</evidence>
<gene>
    <name evidence="2 4" type="primary">Scml1</name>
</gene>
<reference evidence="2" key="2">
    <citation type="submission" date="2025-08" db="UniProtKB">
        <authorList>
            <consortium name="Ensembl"/>
        </authorList>
    </citation>
    <scope>IDENTIFICATION</scope>
    <source>
        <strain evidence="2">Brown Norway</strain>
    </source>
</reference>
<dbReference type="RGD" id="7723901">
    <property type="gene designation" value="Scml1"/>
</dbReference>
<dbReference type="InterPro" id="IPR001660">
    <property type="entry name" value="SAM"/>
</dbReference>
<dbReference type="PANTHER" id="PTHR12247:SF128">
    <property type="entry name" value="SEX COMB ON MIDLEG-LIKE PROTEIN 1"/>
    <property type="match status" value="1"/>
</dbReference>
<dbReference type="SMART" id="SM00454">
    <property type="entry name" value="SAM"/>
    <property type="match status" value="1"/>
</dbReference>
<accession>A0A8I6G5A9</accession>
<sequence length="525" mass="60176">MMPGPSKVDGNIVHPREIHEIQEIEGPRAIASILNYCQLIFKTVQRLENKFDDLDEKVTKIYRARSRSFWNYPPLRSAVRKYNYLRSKRVKVQKVEQIVHDDSFTYPQSYSPTSPVCRRQDNNQDMENIEPMDYTLPFQYTDAINNSQSFQYTDDINNSQTFQYTDTVNLSPTVQYTDSVDLSQTIQYTDTVDLSQTIQYTDNADLSQTVQYTDTVDLSQTIQYTDSVDLNQTIRYTDSVDLNQTIRYTDSVDLNQTIRYTDSVDLSQTIQYTDNVDLSQTVQYTDTDDLSQTVQYADTVNNAQSFQYTSTVNNTENIQNPEDDDVFDSEDSQEVVFAASTPERDYQETPPSPVYTTQTYAEYYRFKDVPGSSTMPYFSDFEIPNMDTIISATSRAKEESTLPPGELIPIQNPEMRQMALLEAQRTPVIDPNTFGSSPECNRVVVRHLGNPVNWSVSDVITFLNRLDPPLADQLYPTIRKHDIDGKALLLIDSDTMIKYMGVKVGVAIKFGDYIKKLKEGVNFGQ</sequence>
<dbReference type="Proteomes" id="UP000002494">
    <property type="component" value="Chromosome X"/>
</dbReference>
<dbReference type="GeneTree" id="ENSGT00940000164165"/>
<dbReference type="SUPFAM" id="SSF47769">
    <property type="entry name" value="SAM/Pointed domain"/>
    <property type="match status" value="1"/>
</dbReference>
<dbReference type="Gene3D" id="1.10.150.50">
    <property type="entry name" value="Transcription Factor, Ets-1"/>
    <property type="match status" value="1"/>
</dbReference>
<evidence type="ECO:0000313" key="2">
    <source>
        <dbReference type="Ensembl" id="ENSRNOP00000080927.1"/>
    </source>
</evidence>
<evidence type="ECO:0000313" key="3">
    <source>
        <dbReference type="Proteomes" id="UP000002494"/>
    </source>
</evidence>
<organism evidence="2 3">
    <name type="scientific">Rattus norvegicus</name>
    <name type="common">Rat</name>
    <dbReference type="NCBI Taxonomy" id="10116"/>
    <lineage>
        <taxon>Eukaryota</taxon>
        <taxon>Metazoa</taxon>
        <taxon>Chordata</taxon>
        <taxon>Craniata</taxon>
        <taxon>Vertebrata</taxon>
        <taxon>Euteleostomi</taxon>
        <taxon>Mammalia</taxon>
        <taxon>Eutheria</taxon>
        <taxon>Euarchontoglires</taxon>
        <taxon>Glires</taxon>
        <taxon>Rodentia</taxon>
        <taxon>Myomorpha</taxon>
        <taxon>Muroidea</taxon>
        <taxon>Muridae</taxon>
        <taxon>Murinae</taxon>
        <taxon>Rattus</taxon>
    </lineage>
</organism>
<dbReference type="AGR" id="RGD:7723901"/>
<evidence type="ECO:0000313" key="4">
    <source>
        <dbReference type="RGD" id="7723901"/>
    </source>
</evidence>
<dbReference type="InterPro" id="IPR050548">
    <property type="entry name" value="PcG_chromatin_remod_factors"/>
</dbReference>
<proteinExistence type="predicted"/>
<dbReference type="InterPro" id="IPR013761">
    <property type="entry name" value="SAM/pointed_sf"/>
</dbReference>
<feature type="domain" description="SAM" evidence="1">
    <location>
        <begin position="451"/>
        <end position="520"/>
    </location>
</feature>
<dbReference type="PANTHER" id="PTHR12247">
    <property type="entry name" value="POLYCOMB GROUP PROTEIN"/>
    <property type="match status" value="1"/>
</dbReference>
<dbReference type="AlphaFoldDB" id="A0A8I6G5A9"/>
<dbReference type="GO" id="GO:0001674">
    <property type="term" value="C:female germ cell nucleus"/>
    <property type="evidence" value="ECO:0000266"/>
    <property type="project" value="RGD"/>
</dbReference>
<dbReference type="Pfam" id="PF00536">
    <property type="entry name" value="SAM_1"/>
    <property type="match status" value="1"/>
</dbReference>
<name>A0A8I6G5A9_RAT</name>
<reference evidence="2" key="3">
    <citation type="submission" date="2025-09" db="UniProtKB">
        <authorList>
            <consortium name="Ensembl"/>
        </authorList>
    </citation>
    <scope>IDENTIFICATION</scope>
    <source>
        <strain evidence="2">Brown Norway</strain>
    </source>
</reference>
<reference evidence="2" key="1">
    <citation type="submission" date="2024-01" db="EMBL/GenBank/DDBJ databases">
        <title>GRCr8: a new rat reference genome assembly contstructed from accurate long reads and long range scaffolding.</title>
        <authorList>
            <person name="Doris P.A."/>
            <person name="Kalbfleisch T."/>
            <person name="Li K."/>
            <person name="Howe K."/>
            <person name="Wood J."/>
        </authorList>
    </citation>
    <scope>NUCLEOTIDE SEQUENCE [LARGE SCALE GENOMIC DNA]</scope>
    <source>
        <strain evidence="2">Brown Norway</strain>
    </source>
</reference>
<protein>
    <submittedName>
        <fullName evidence="2">Scm polycomb group protein like 1</fullName>
    </submittedName>
</protein>
<dbReference type="Ensembl" id="ENSRNOT00000084241.3">
    <property type="protein sequence ID" value="ENSRNOP00000080927.1"/>
    <property type="gene ID" value="ENSRNOG00000052694.3"/>
</dbReference>
<keyword evidence="3" id="KW-1185">Reference proteome</keyword>